<evidence type="ECO:0000259" key="11">
    <source>
        <dbReference type="Pfam" id="PF05649"/>
    </source>
</evidence>
<dbReference type="Pfam" id="PF05649">
    <property type="entry name" value="Peptidase_M13_N"/>
    <property type="match status" value="1"/>
</dbReference>
<dbReference type="PROSITE" id="PS51885">
    <property type="entry name" value="NEPRILYSIN"/>
    <property type="match status" value="1"/>
</dbReference>
<keyword evidence="5" id="KW-0479">Metal-binding</keyword>
<proteinExistence type="inferred from homology"/>
<keyword evidence="7" id="KW-0862">Zinc</keyword>
<evidence type="ECO:0000256" key="4">
    <source>
        <dbReference type="ARBA" id="ARBA00022670"/>
    </source>
</evidence>
<dbReference type="Gene3D" id="1.10.1380.10">
    <property type="entry name" value="Neutral endopeptidase , domain2"/>
    <property type="match status" value="1"/>
</dbReference>
<feature type="signal peptide" evidence="9">
    <location>
        <begin position="1"/>
        <end position="29"/>
    </location>
</feature>
<keyword evidence="12" id="KW-1185">Reference proteome</keyword>
<evidence type="ECO:0000256" key="8">
    <source>
        <dbReference type="ARBA" id="ARBA00023049"/>
    </source>
</evidence>
<evidence type="ECO:0000256" key="9">
    <source>
        <dbReference type="SAM" id="SignalP"/>
    </source>
</evidence>
<evidence type="ECO:0000256" key="2">
    <source>
        <dbReference type="ARBA" id="ARBA00004401"/>
    </source>
</evidence>
<protein>
    <submittedName>
        <fullName evidence="13">Neprilysin-2</fullName>
    </submittedName>
</protein>
<dbReference type="OrthoDB" id="6475849at2759"/>
<dbReference type="InterPro" id="IPR024079">
    <property type="entry name" value="MetalloPept_cat_dom_sf"/>
</dbReference>
<dbReference type="GO" id="GO:0005886">
    <property type="term" value="C:plasma membrane"/>
    <property type="evidence" value="ECO:0007669"/>
    <property type="project" value="UniProtKB-SubCell"/>
</dbReference>
<organism evidence="12 13">
    <name type="scientific">Drosophila kikkawai</name>
    <name type="common">Fruit fly</name>
    <dbReference type="NCBI Taxonomy" id="30033"/>
    <lineage>
        <taxon>Eukaryota</taxon>
        <taxon>Metazoa</taxon>
        <taxon>Ecdysozoa</taxon>
        <taxon>Arthropoda</taxon>
        <taxon>Hexapoda</taxon>
        <taxon>Insecta</taxon>
        <taxon>Pterygota</taxon>
        <taxon>Neoptera</taxon>
        <taxon>Endopterygota</taxon>
        <taxon>Diptera</taxon>
        <taxon>Brachycera</taxon>
        <taxon>Muscomorpha</taxon>
        <taxon>Ephydroidea</taxon>
        <taxon>Drosophilidae</taxon>
        <taxon>Drosophila</taxon>
        <taxon>Sophophora</taxon>
    </lineage>
</organism>
<feature type="domain" description="Peptidase M13 C-terminal" evidence="10">
    <location>
        <begin position="500"/>
        <end position="713"/>
    </location>
</feature>
<keyword evidence="6" id="KW-0378">Hydrolase</keyword>
<dbReference type="InterPro" id="IPR042089">
    <property type="entry name" value="Peptidase_M13_dom_2"/>
</dbReference>
<dbReference type="InterPro" id="IPR008753">
    <property type="entry name" value="Peptidase_M13_N"/>
</dbReference>
<dbReference type="GO" id="GO:0004222">
    <property type="term" value="F:metalloendopeptidase activity"/>
    <property type="evidence" value="ECO:0007669"/>
    <property type="project" value="InterPro"/>
</dbReference>
<accession>A0A6P4ITW0</accession>
<sequence>MNRGNMFLISNPWRFIYALICVFLLTCEARSVRDSQDEADSENAIPDATSEFLRVYGEKMKSYMNFSVAPCDDFYEYACGNWKNVRPEHQSPHKRSNLLDIVYTLNNVTEELLTRTELAERLNVSAELLVVQRFYNDCLAAVVYPLPAADPAYLELIRSIGGFPAVDGHAWDAANFSWFNMSSHLTNYGAHGLIDEHILPQYPFEPYFKLPELGFDHIVKTENVANASSRAYTLNEQRMRGYLESYKLPEDNITAVIAGVFDFWREALIIADRFDSDPDKCEQVANDEEITAQFPQWRSYYEIAWNGLDFYNGSYVSGFCDYYYVELDKLCAKHQEAVANYLAMQLLYRMDAKLKGAKDQKDHCLLTVQFSMNHLFNELYMAEHFSEDTRFEISSMVKELRKSLRQTLENAEWLDTETRQAALDKESSMMPVFGSYKNYNLTENLIRQVASLVVDEDSYAKSMINLRELTTRQRRYNGLHSEKMPNDTKPLELMLGMQVNAFYYNLDNSIYVMAGILNPPAYHRSWPNSLKFGTLGYLVGHELTHGFDTIGSTFDGHGEYRKWWSKKSDAVFAERAKCYVDHYSNYLIPEINRKVNGNETKDENIADSGGLRESLAAYRSHMKRLQLTNQEDNETIAPRSEQMPGLDLSPEQLFFLGFAQLWCSAYEVEHYWEELTNEHTIDKYRVLGAVSNIEAFAEVYNCPLGSPMHPKPDTCRIW</sequence>
<dbReference type="CDD" id="cd08662">
    <property type="entry name" value="M13"/>
    <property type="match status" value="1"/>
</dbReference>
<evidence type="ECO:0000313" key="13">
    <source>
        <dbReference type="RefSeq" id="XP_017026849.1"/>
    </source>
</evidence>
<dbReference type="Proteomes" id="UP001652661">
    <property type="component" value="Chromosome 3R"/>
</dbReference>
<evidence type="ECO:0000256" key="3">
    <source>
        <dbReference type="ARBA" id="ARBA00007357"/>
    </source>
</evidence>
<comment type="similarity">
    <text evidence="3">Belongs to the peptidase M13 family.</text>
</comment>
<comment type="subcellular location">
    <subcellularLocation>
        <location evidence="2">Cell membrane</location>
        <topology evidence="2">Single-pass type II membrane protein</topology>
    </subcellularLocation>
</comment>
<evidence type="ECO:0000256" key="1">
    <source>
        <dbReference type="ARBA" id="ARBA00001947"/>
    </source>
</evidence>
<feature type="chain" id="PRO_5028340688" evidence="9">
    <location>
        <begin position="30"/>
        <end position="718"/>
    </location>
</feature>
<dbReference type="InterPro" id="IPR000718">
    <property type="entry name" value="Peptidase_M13"/>
</dbReference>
<dbReference type="GO" id="GO:0046872">
    <property type="term" value="F:metal ion binding"/>
    <property type="evidence" value="ECO:0007669"/>
    <property type="project" value="UniProtKB-KW"/>
</dbReference>
<keyword evidence="9" id="KW-0732">Signal</keyword>
<dbReference type="PANTHER" id="PTHR11733:SF241">
    <property type="entry name" value="GH26575P-RELATED"/>
    <property type="match status" value="1"/>
</dbReference>
<dbReference type="Pfam" id="PF01431">
    <property type="entry name" value="Peptidase_M13"/>
    <property type="match status" value="1"/>
</dbReference>
<gene>
    <name evidence="13" type="primary">Nep7</name>
</gene>
<dbReference type="AlphaFoldDB" id="A0A6P4ITW0"/>
<dbReference type="SUPFAM" id="SSF55486">
    <property type="entry name" value="Metalloproteases ('zincins'), catalytic domain"/>
    <property type="match status" value="1"/>
</dbReference>
<dbReference type="Gene3D" id="3.40.390.10">
    <property type="entry name" value="Collagenase (Catalytic Domain)"/>
    <property type="match status" value="1"/>
</dbReference>
<evidence type="ECO:0000256" key="5">
    <source>
        <dbReference type="ARBA" id="ARBA00022723"/>
    </source>
</evidence>
<dbReference type="RefSeq" id="XP_017026849.1">
    <property type="nucleotide sequence ID" value="XM_017171360.3"/>
</dbReference>
<dbReference type="GO" id="GO:0016485">
    <property type="term" value="P:protein processing"/>
    <property type="evidence" value="ECO:0007669"/>
    <property type="project" value="TreeGrafter"/>
</dbReference>
<evidence type="ECO:0000259" key="10">
    <source>
        <dbReference type="Pfam" id="PF01431"/>
    </source>
</evidence>
<dbReference type="InterPro" id="IPR018497">
    <property type="entry name" value="Peptidase_M13_C"/>
</dbReference>
<evidence type="ECO:0000313" key="12">
    <source>
        <dbReference type="Proteomes" id="UP001652661"/>
    </source>
</evidence>
<name>A0A6P4ITW0_DROKI</name>
<feature type="domain" description="Peptidase M13 N-terminal" evidence="11">
    <location>
        <begin position="70"/>
        <end position="434"/>
    </location>
</feature>
<keyword evidence="8" id="KW-0482">Metalloprotease</keyword>
<dbReference type="PANTHER" id="PTHR11733">
    <property type="entry name" value="ZINC METALLOPROTEASE FAMILY M13 NEPRILYSIN-RELATED"/>
    <property type="match status" value="1"/>
</dbReference>
<keyword evidence="4" id="KW-0645">Protease</keyword>
<comment type="cofactor">
    <cofactor evidence="1">
        <name>Zn(2+)</name>
        <dbReference type="ChEBI" id="CHEBI:29105"/>
    </cofactor>
</comment>
<evidence type="ECO:0000256" key="6">
    <source>
        <dbReference type="ARBA" id="ARBA00022801"/>
    </source>
</evidence>
<evidence type="ECO:0000256" key="7">
    <source>
        <dbReference type="ARBA" id="ARBA00022833"/>
    </source>
</evidence>
<dbReference type="PRINTS" id="PR00786">
    <property type="entry name" value="NEPRILYSIN"/>
</dbReference>
<reference evidence="13" key="1">
    <citation type="submission" date="2025-08" db="UniProtKB">
        <authorList>
            <consortium name="RefSeq"/>
        </authorList>
    </citation>
    <scope>IDENTIFICATION</scope>
    <source>
        <strain evidence="13">14028-0561.14</strain>
        <tissue evidence="13">Whole fly</tissue>
    </source>
</reference>